<keyword evidence="2" id="KW-0808">Transferase</keyword>
<dbReference type="GO" id="GO:0016740">
    <property type="term" value="F:transferase activity"/>
    <property type="evidence" value="ECO:0007669"/>
    <property type="project" value="UniProtKB-KW"/>
</dbReference>
<feature type="domain" description="Spore protein YkvP/CgeB glycosyl transferase-like" evidence="1">
    <location>
        <begin position="200"/>
        <end position="350"/>
    </location>
</feature>
<keyword evidence="3" id="KW-1185">Reference proteome</keyword>
<evidence type="ECO:0000313" key="2">
    <source>
        <dbReference type="EMBL" id="GLC24307.1"/>
    </source>
</evidence>
<proteinExistence type="predicted"/>
<protein>
    <submittedName>
        <fullName evidence="2">Glycosyl transferase</fullName>
    </submittedName>
</protein>
<organism evidence="2 3">
    <name type="scientific">Roseisolibacter agri</name>
    <dbReference type="NCBI Taxonomy" id="2014610"/>
    <lineage>
        <taxon>Bacteria</taxon>
        <taxon>Pseudomonadati</taxon>
        <taxon>Gemmatimonadota</taxon>
        <taxon>Gemmatimonadia</taxon>
        <taxon>Gemmatimonadales</taxon>
        <taxon>Gemmatimonadaceae</taxon>
        <taxon>Roseisolibacter</taxon>
    </lineage>
</organism>
<dbReference type="AlphaFoldDB" id="A0AA37Q471"/>
<dbReference type="RefSeq" id="WP_284348755.1">
    <property type="nucleotide sequence ID" value="NZ_BRXS01000001.1"/>
</dbReference>
<dbReference type="EMBL" id="BRXS01000001">
    <property type="protein sequence ID" value="GLC24307.1"/>
    <property type="molecule type" value="Genomic_DNA"/>
</dbReference>
<dbReference type="Gene3D" id="3.40.50.2000">
    <property type="entry name" value="Glycogen Phosphorylase B"/>
    <property type="match status" value="1"/>
</dbReference>
<dbReference type="Proteomes" id="UP001161325">
    <property type="component" value="Unassembled WGS sequence"/>
</dbReference>
<dbReference type="Pfam" id="PF13524">
    <property type="entry name" value="Glyco_trans_1_2"/>
    <property type="match status" value="1"/>
</dbReference>
<comment type="caution">
    <text evidence="2">The sequence shown here is derived from an EMBL/GenBank/DDBJ whole genome shotgun (WGS) entry which is preliminary data.</text>
</comment>
<dbReference type="SUPFAM" id="SSF53756">
    <property type="entry name" value="UDP-Glycosyltransferase/glycogen phosphorylase"/>
    <property type="match status" value="1"/>
</dbReference>
<dbReference type="InterPro" id="IPR055259">
    <property type="entry name" value="YkvP/CgeB_Glyco_trans-like"/>
</dbReference>
<name>A0AA37Q471_9BACT</name>
<gene>
    <name evidence="2" type="ORF">rosag_08200</name>
</gene>
<evidence type="ECO:0000259" key="1">
    <source>
        <dbReference type="Pfam" id="PF13524"/>
    </source>
</evidence>
<sequence length="362" mass="39654">MTGTPLSIVVLGLSITSSWGNGHATTYRGLVRGLAARGHAVTFLERDVPWYADNRDQPAPAGCRTILYASLAELTACHAERVRDADVVIVGSYVPDGVAVGEWVTATARGAVAFYDIDTPVTLAKLARGEHEYVTPALVARYDLYLSFTGGPTLDRLERELGSPMARPLYCSVDPALYYPDAAPMRWDLGYMGTYSDDRQPTLERLLLEPARRWDAGRFVVAGPQYPESLAWPGNVERVMHLAPREHRAFYNAQRFTLNVTRADMVAAGWSPSVRLFEAAACGTPIVSDWWEGLDDVLRVREEILVAHDPDDALRAVRGMPEDERLALGAAARARVLASHTAAHRAAELEGYVSELLAGHLA</sequence>
<evidence type="ECO:0000313" key="3">
    <source>
        <dbReference type="Proteomes" id="UP001161325"/>
    </source>
</evidence>
<reference evidence="2" key="1">
    <citation type="submission" date="2022-08" db="EMBL/GenBank/DDBJ databases">
        <title>Draft genome sequencing of Roseisolibacter agri AW1220.</title>
        <authorList>
            <person name="Tobiishi Y."/>
            <person name="Tonouchi A."/>
        </authorList>
    </citation>
    <scope>NUCLEOTIDE SEQUENCE</scope>
    <source>
        <strain evidence="2">AW1220</strain>
    </source>
</reference>
<accession>A0AA37Q471</accession>